<proteinExistence type="inferred from homology"/>
<keyword evidence="4" id="KW-1185">Reference proteome</keyword>
<dbReference type="InterPro" id="IPR001173">
    <property type="entry name" value="Glyco_trans_2-like"/>
</dbReference>
<evidence type="ECO:0000313" key="4">
    <source>
        <dbReference type="Proteomes" id="UP000000644"/>
    </source>
</evidence>
<organism evidence="3 4">
    <name type="scientific">Polaromonas naphthalenivorans (strain CJ2)</name>
    <dbReference type="NCBI Taxonomy" id="365044"/>
    <lineage>
        <taxon>Bacteria</taxon>
        <taxon>Pseudomonadati</taxon>
        <taxon>Pseudomonadota</taxon>
        <taxon>Betaproteobacteria</taxon>
        <taxon>Burkholderiales</taxon>
        <taxon>Comamonadaceae</taxon>
        <taxon>Polaromonas</taxon>
    </lineage>
</organism>
<evidence type="ECO:0000259" key="2">
    <source>
        <dbReference type="Pfam" id="PF00535"/>
    </source>
</evidence>
<name>A1VTM5_POLNA</name>
<dbReference type="SUPFAM" id="SSF48452">
    <property type="entry name" value="TPR-like"/>
    <property type="match status" value="1"/>
</dbReference>
<evidence type="ECO:0000313" key="3">
    <source>
        <dbReference type="EMBL" id="ABM39003.1"/>
    </source>
</evidence>
<dbReference type="Gene3D" id="3.90.550.10">
    <property type="entry name" value="Spore Coat Polysaccharide Biosynthesis Protein SpsA, Chain A"/>
    <property type="match status" value="1"/>
</dbReference>
<dbReference type="Pfam" id="PF00535">
    <property type="entry name" value="Glycos_transf_2"/>
    <property type="match status" value="1"/>
</dbReference>
<sequence>MRNKTLCLCMIVKDESHIILETLNSIKQYLDYWVICDTGSTDNTIGLIQDFFDKEGIRGEIHSEKWVDFGYNRSRAFDLAMNKADYLLVMDADDILVGQMNLDQLDADSYLLRYGSDFTYWRGQLFKGTEQWMYKGVLHEYPFCLSKAHPTEGTVEGNYHILSRRLGARSLVEPATKYLHDAKVLEQALQQETDPGLTTRYLFYLAQSYRDAGQHALAIHWYNQRIDAGGWPEEVWRSKYETGLLYEILGKHQLAKQFYLDAFEYRPTRAESLHSLGKMCNLRKEFFQAYLFLDHASKIPLTKDVLFVSKDVYDYEIVFELSISAYWVGDYRLSIKLCEQLIAMKDKLPPQIYEQALKNMAFGVEKLLAGC</sequence>
<dbReference type="OrthoDB" id="9815923at2"/>
<dbReference type="GO" id="GO:0016740">
    <property type="term" value="F:transferase activity"/>
    <property type="evidence" value="ECO:0007669"/>
    <property type="project" value="UniProtKB-KW"/>
</dbReference>
<dbReference type="STRING" id="365044.Pnap_3707"/>
<dbReference type="eggNOG" id="COG0463">
    <property type="taxonomic scope" value="Bacteria"/>
</dbReference>
<dbReference type="RefSeq" id="WP_011803069.1">
    <property type="nucleotide sequence ID" value="NC_008781.1"/>
</dbReference>
<dbReference type="HOGENOM" id="CLU_023736_4_0_4"/>
<accession>A1VTM5</accession>
<dbReference type="InterPro" id="IPR029044">
    <property type="entry name" value="Nucleotide-diphossugar_trans"/>
</dbReference>
<dbReference type="InterPro" id="IPR011990">
    <property type="entry name" value="TPR-like_helical_dom_sf"/>
</dbReference>
<keyword evidence="3" id="KW-0808">Transferase</keyword>
<comment type="similarity">
    <text evidence="1">Belongs to the glycosyltransferase 2 family. WaaE/KdtX subfamily.</text>
</comment>
<dbReference type="CAZy" id="GT2">
    <property type="family name" value="Glycosyltransferase Family 2"/>
</dbReference>
<dbReference type="PANTHER" id="PTHR43630">
    <property type="entry name" value="POLY-BETA-1,6-N-ACETYL-D-GLUCOSAMINE SYNTHASE"/>
    <property type="match status" value="1"/>
</dbReference>
<reference evidence="4" key="1">
    <citation type="journal article" date="2009" name="Environ. Microbiol.">
        <title>The genome of Polaromonas naphthalenivorans strain CJ2, isolated from coal tar-contaminated sediment, reveals physiological and metabolic versatility and evolution through extensive horizontal gene transfer.</title>
        <authorList>
            <person name="Yagi J.M."/>
            <person name="Sims D."/>
            <person name="Brettin T."/>
            <person name="Bruce D."/>
            <person name="Madsen E.L."/>
        </authorList>
    </citation>
    <scope>NUCLEOTIDE SEQUENCE [LARGE SCALE GENOMIC DNA]</scope>
    <source>
        <strain evidence="4">CJ2</strain>
    </source>
</reference>
<dbReference type="SUPFAM" id="SSF53448">
    <property type="entry name" value="Nucleotide-diphospho-sugar transferases"/>
    <property type="match status" value="1"/>
</dbReference>
<protein>
    <submittedName>
        <fullName evidence="3">Glycosyl transferase, family 2</fullName>
    </submittedName>
</protein>
<feature type="domain" description="Glycosyltransferase 2-like" evidence="2">
    <location>
        <begin position="8"/>
        <end position="95"/>
    </location>
</feature>
<dbReference type="EMBL" id="CP000529">
    <property type="protein sequence ID" value="ABM39003.1"/>
    <property type="molecule type" value="Genomic_DNA"/>
</dbReference>
<dbReference type="KEGG" id="pna:Pnap_3707"/>
<dbReference type="PANTHER" id="PTHR43630:SF2">
    <property type="entry name" value="GLYCOSYLTRANSFERASE"/>
    <property type="match status" value="1"/>
</dbReference>
<dbReference type="Gene3D" id="1.25.40.10">
    <property type="entry name" value="Tetratricopeptide repeat domain"/>
    <property type="match status" value="1"/>
</dbReference>
<dbReference type="Proteomes" id="UP000000644">
    <property type="component" value="Chromosome"/>
</dbReference>
<evidence type="ECO:0000256" key="1">
    <source>
        <dbReference type="ARBA" id="ARBA00038494"/>
    </source>
</evidence>
<dbReference type="AlphaFoldDB" id="A1VTM5"/>
<gene>
    <name evidence="3" type="ordered locus">Pnap_3707</name>
</gene>